<sequence length="811" mass="90111">MSGAAPSLYSFPDVESLAQQLRKYVLNHQNTALNRHGSFRIAVSGGSLPHTLAKALLAPGKGTAEDTPQFAKWEIFFADERAVALDHPDSNYRLIKDELLDKIPSSLGSPTVHTIDADHATDDDPTELADLYQDDLKRTFAAKDSIKFPVFDLILLGVGPDGHTCSLFPGHPQLREKDAWVVGITDSPKPPPRRITLTLPVVSHAISIAFVATGGGKKDILRKIFDTEEGHDLPSGLVNAEGGDKVSWFSDDAATENVSFPKRATCIPRPTNACLIIPSAVTSFLPVLKMSTTHNDPPKRAEERSRVPLRQPPRTTGISSIPAPTFANADDVANKRKSLLPQRNISMRARRTEQPQGQVNNRNINEEDRKQLSSNTVSTTQKPARDPTPLSSHRAGQPYPQDTMKKVPEAGRNVSTTRTKIDHGSLSMRPRSPLKSQQNDAKVSAPPVSPKKTQMQRPSRPTRSASLRQPSASRVGVSGEGKGHTRHRSQVLNSNTITLSAGQATRQPEKLGPALLKPQQRPAFNTFQQHFSPKKEREAVRLSVTESNTRKADSSIPASRSDVAALQTEFLQVYLLYSSSMQEDAEWRSMTESKLRKRYNKVASAYQGLLAEEKIAQRQQNLKALHDWSVDCDNPANRLDFATQIQSLSQVIQEVAHLTEADSGRYTLVIEAFEDWLAKLENVRESRREIPGFDMDPDQVQFVYPMDRAWRDEVDALTSKAEYCLRGLQNLALFALENSQHADSSALMQIARGHRDFLILMVDELKAMREIELEAVTLEKAWVSRAADQLHTLEDEQPRQVKPRQGAWKSA</sequence>
<keyword evidence="8" id="KW-0413">Isomerase</keyword>
<dbReference type="SUPFAM" id="SSF100950">
    <property type="entry name" value="NagB/RpiA/CoA transferase-like"/>
    <property type="match status" value="1"/>
</dbReference>
<dbReference type="EMBL" id="JAJTJA010000004">
    <property type="protein sequence ID" value="KAH8700664.1"/>
    <property type="molecule type" value="Genomic_DNA"/>
</dbReference>
<feature type="domain" description="Glucosamine/galactosamine-6-phosphate isomerase" evidence="7">
    <location>
        <begin position="13"/>
        <end position="247"/>
    </location>
</feature>
<dbReference type="CDD" id="cd01400">
    <property type="entry name" value="6PGL"/>
    <property type="match status" value="1"/>
</dbReference>
<accession>A0AAD4L0J9</accession>
<evidence type="ECO:0000313" key="8">
    <source>
        <dbReference type="EMBL" id="KAH8700664.1"/>
    </source>
</evidence>
<comment type="caution">
    <text evidence="8">The sequence shown here is derived from an EMBL/GenBank/DDBJ whole genome shotgun (WGS) entry which is preliminary data.</text>
</comment>
<keyword evidence="5" id="KW-0378">Hydrolase</keyword>
<feature type="compositionally biased region" description="Polar residues" evidence="6">
    <location>
        <begin position="372"/>
        <end position="382"/>
    </location>
</feature>
<dbReference type="Gene3D" id="3.40.50.1360">
    <property type="match status" value="1"/>
</dbReference>
<evidence type="ECO:0000256" key="2">
    <source>
        <dbReference type="ARBA" id="ARBA00004961"/>
    </source>
</evidence>
<feature type="compositionally biased region" description="Basic and acidic residues" evidence="6">
    <location>
        <begin position="296"/>
        <end position="306"/>
    </location>
</feature>
<dbReference type="InterPro" id="IPR005900">
    <property type="entry name" value="6-phosphogluconolactonase_DevB"/>
</dbReference>
<dbReference type="GO" id="GO:0016853">
    <property type="term" value="F:isomerase activity"/>
    <property type="evidence" value="ECO:0007669"/>
    <property type="project" value="UniProtKB-KW"/>
</dbReference>
<gene>
    <name evidence="8" type="ORF">BGW36DRAFT_291156</name>
</gene>
<feature type="region of interest" description="Disordered" evidence="6">
    <location>
        <begin position="290"/>
        <end position="506"/>
    </location>
</feature>
<evidence type="ECO:0000256" key="5">
    <source>
        <dbReference type="ARBA" id="ARBA00022801"/>
    </source>
</evidence>
<evidence type="ECO:0000256" key="3">
    <source>
        <dbReference type="ARBA" id="ARBA00010662"/>
    </source>
</evidence>
<reference evidence="8" key="1">
    <citation type="submission" date="2021-12" db="EMBL/GenBank/DDBJ databases">
        <title>Convergent genome expansion in fungi linked to evolution of root-endophyte symbiosis.</title>
        <authorList>
            <consortium name="DOE Joint Genome Institute"/>
            <person name="Ke Y.-H."/>
            <person name="Bonito G."/>
            <person name="Liao H.-L."/>
            <person name="Looney B."/>
            <person name="Rojas-Flechas A."/>
            <person name="Nash J."/>
            <person name="Hameed K."/>
            <person name="Schadt C."/>
            <person name="Martin F."/>
            <person name="Crous P.W."/>
            <person name="Miettinen O."/>
            <person name="Magnuson J.K."/>
            <person name="Labbe J."/>
            <person name="Jacobson D."/>
            <person name="Doktycz M.J."/>
            <person name="Veneault-Fourrey C."/>
            <person name="Kuo A."/>
            <person name="Mondo S."/>
            <person name="Calhoun S."/>
            <person name="Riley R."/>
            <person name="Ohm R."/>
            <person name="LaButti K."/>
            <person name="Andreopoulos B."/>
            <person name="Pangilinan J."/>
            <person name="Nolan M."/>
            <person name="Tritt A."/>
            <person name="Clum A."/>
            <person name="Lipzen A."/>
            <person name="Daum C."/>
            <person name="Barry K."/>
            <person name="Grigoriev I.V."/>
            <person name="Vilgalys R."/>
        </authorList>
    </citation>
    <scope>NUCLEOTIDE SEQUENCE</scope>
    <source>
        <strain evidence="8">PMI_201</strain>
    </source>
</reference>
<dbReference type="InterPro" id="IPR037171">
    <property type="entry name" value="NagB/RpiA_transferase-like"/>
</dbReference>
<dbReference type="PANTHER" id="PTHR11054">
    <property type="entry name" value="6-PHOSPHOGLUCONOLACTONASE"/>
    <property type="match status" value="1"/>
</dbReference>
<feature type="compositionally biased region" description="Polar residues" evidence="6">
    <location>
        <begin position="451"/>
        <end position="472"/>
    </location>
</feature>
<dbReference type="NCBIfam" id="TIGR01198">
    <property type="entry name" value="pgl"/>
    <property type="match status" value="1"/>
</dbReference>
<dbReference type="AlphaFoldDB" id="A0AAD4L0J9"/>
<dbReference type="InterPro" id="IPR006148">
    <property type="entry name" value="Glc/Gal-6P_isomerase"/>
</dbReference>
<evidence type="ECO:0000259" key="7">
    <source>
        <dbReference type="Pfam" id="PF01182"/>
    </source>
</evidence>
<evidence type="ECO:0000256" key="1">
    <source>
        <dbReference type="ARBA" id="ARBA00000832"/>
    </source>
</evidence>
<dbReference type="PANTHER" id="PTHR11054:SF0">
    <property type="entry name" value="6-PHOSPHOGLUCONOLACTONASE"/>
    <property type="match status" value="1"/>
</dbReference>
<protein>
    <recommendedName>
        <fullName evidence="4">6-phosphogluconolactonase</fullName>
        <ecNumber evidence="4">3.1.1.31</ecNumber>
    </recommendedName>
</protein>
<evidence type="ECO:0000256" key="6">
    <source>
        <dbReference type="SAM" id="MobiDB-lite"/>
    </source>
</evidence>
<dbReference type="FunFam" id="3.40.50.1360:FF:000005">
    <property type="entry name" value="6-phosphogluconolactonase"/>
    <property type="match status" value="1"/>
</dbReference>
<feature type="compositionally biased region" description="Polar residues" evidence="6">
    <location>
        <begin position="354"/>
        <end position="363"/>
    </location>
</feature>
<dbReference type="GO" id="GO:0017057">
    <property type="term" value="F:6-phosphogluconolactonase activity"/>
    <property type="evidence" value="ECO:0007669"/>
    <property type="project" value="UniProtKB-EC"/>
</dbReference>
<name>A0AAD4L0J9_9EURO</name>
<comment type="similarity">
    <text evidence="3">Belongs to the glucosamine/galactosamine-6-phosphate isomerase family. 6-phosphogluconolactonase subfamily.</text>
</comment>
<dbReference type="GO" id="GO:0006098">
    <property type="term" value="P:pentose-phosphate shunt"/>
    <property type="evidence" value="ECO:0007669"/>
    <property type="project" value="InterPro"/>
</dbReference>
<dbReference type="EC" id="3.1.1.31" evidence="4"/>
<organism evidence="8 9">
    <name type="scientific">Talaromyces proteolyticus</name>
    <dbReference type="NCBI Taxonomy" id="1131652"/>
    <lineage>
        <taxon>Eukaryota</taxon>
        <taxon>Fungi</taxon>
        <taxon>Dikarya</taxon>
        <taxon>Ascomycota</taxon>
        <taxon>Pezizomycotina</taxon>
        <taxon>Eurotiomycetes</taxon>
        <taxon>Eurotiomycetidae</taxon>
        <taxon>Eurotiales</taxon>
        <taxon>Trichocomaceae</taxon>
        <taxon>Talaromyces</taxon>
        <taxon>Talaromyces sect. Bacilispori</taxon>
    </lineage>
</organism>
<evidence type="ECO:0000256" key="4">
    <source>
        <dbReference type="ARBA" id="ARBA00013198"/>
    </source>
</evidence>
<feature type="compositionally biased region" description="Polar residues" evidence="6">
    <location>
        <begin position="490"/>
        <end position="506"/>
    </location>
</feature>
<proteinExistence type="inferred from homology"/>
<dbReference type="Proteomes" id="UP001201262">
    <property type="component" value="Unassembled WGS sequence"/>
</dbReference>
<dbReference type="InterPro" id="IPR039104">
    <property type="entry name" value="6PGL"/>
</dbReference>
<evidence type="ECO:0000313" key="9">
    <source>
        <dbReference type="Proteomes" id="UP001201262"/>
    </source>
</evidence>
<dbReference type="GeneID" id="70241106"/>
<dbReference type="Pfam" id="PF01182">
    <property type="entry name" value="Glucosamine_iso"/>
    <property type="match status" value="1"/>
</dbReference>
<comment type="pathway">
    <text evidence="2">Carbohydrate degradation; pentose phosphate pathway; D-ribulose 5-phosphate from D-glucose 6-phosphate (oxidative stage): step 2/3.</text>
</comment>
<comment type="catalytic activity">
    <reaction evidence="1">
        <text>6-phospho-D-glucono-1,5-lactone + H2O = 6-phospho-D-gluconate + H(+)</text>
        <dbReference type="Rhea" id="RHEA:12556"/>
        <dbReference type="ChEBI" id="CHEBI:15377"/>
        <dbReference type="ChEBI" id="CHEBI:15378"/>
        <dbReference type="ChEBI" id="CHEBI:57955"/>
        <dbReference type="ChEBI" id="CHEBI:58759"/>
        <dbReference type="EC" id="3.1.1.31"/>
    </reaction>
</comment>
<keyword evidence="9" id="KW-1185">Reference proteome</keyword>
<dbReference type="GO" id="GO:0005975">
    <property type="term" value="P:carbohydrate metabolic process"/>
    <property type="evidence" value="ECO:0007669"/>
    <property type="project" value="InterPro"/>
</dbReference>
<dbReference type="RefSeq" id="XP_046074370.1">
    <property type="nucleotide sequence ID" value="XM_046210819.1"/>
</dbReference>